<dbReference type="Proteomes" id="UP000694523">
    <property type="component" value="Unplaced"/>
</dbReference>
<dbReference type="Pfam" id="PF13516">
    <property type="entry name" value="LRR_6"/>
    <property type="match status" value="4"/>
</dbReference>
<keyword evidence="2" id="KW-0677">Repeat</keyword>
<keyword evidence="4" id="KW-0067">ATP-binding</keyword>
<dbReference type="PANTHER" id="PTHR24106">
    <property type="entry name" value="NACHT, LRR AND CARD DOMAINS-CONTAINING"/>
    <property type="match status" value="1"/>
</dbReference>
<dbReference type="SMART" id="SM00368">
    <property type="entry name" value="LRR_RI"/>
    <property type="match status" value="5"/>
</dbReference>
<accession>A0A8C6T3C2</accession>
<dbReference type="Ensembl" id="ENSNMLT00000017686.1">
    <property type="protein sequence ID" value="ENSNMLP00000015732.1"/>
    <property type="gene ID" value="ENSNMLG00000010425.1"/>
</dbReference>
<dbReference type="InterPro" id="IPR051261">
    <property type="entry name" value="NLR"/>
</dbReference>
<name>A0A8C6T3C2_9GOBI</name>
<evidence type="ECO:0000313" key="7">
    <source>
        <dbReference type="Ensembl" id="ENSNMLP00000015732.1"/>
    </source>
</evidence>
<keyword evidence="8" id="KW-1185">Reference proteome</keyword>
<reference evidence="7" key="1">
    <citation type="submission" date="2025-08" db="UniProtKB">
        <authorList>
            <consortium name="Ensembl"/>
        </authorList>
    </citation>
    <scope>IDENTIFICATION</scope>
</reference>
<evidence type="ECO:0000313" key="8">
    <source>
        <dbReference type="Proteomes" id="UP000694523"/>
    </source>
</evidence>
<dbReference type="Pfam" id="PF05729">
    <property type="entry name" value="NACHT"/>
    <property type="match status" value="1"/>
</dbReference>
<evidence type="ECO:0000259" key="6">
    <source>
        <dbReference type="PROSITE" id="PS50837"/>
    </source>
</evidence>
<feature type="region of interest" description="Disordered" evidence="5">
    <location>
        <begin position="1"/>
        <end position="28"/>
    </location>
</feature>
<dbReference type="PROSITE" id="PS51450">
    <property type="entry name" value="LRR"/>
    <property type="match status" value="2"/>
</dbReference>
<keyword evidence="3" id="KW-0547">Nucleotide-binding</keyword>
<feature type="compositionally biased region" description="Low complexity" evidence="5">
    <location>
        <begin position="11"/>
        <end position="22"/>
    </location>
</feature>
<dbReference type="GO" id="GO:0005524">
    <property type="term" value="F:ATP binding"/>
    <property type="evidence" value="ECO:0007669"/>
    <property type="project" value="UniProtKB-KW"/>
</dbReference>
<dbReference type="InterPro" id="IPR007111">
    <property type="entry name" value="NACHT_NTPase"/>
</dbReference>
<dbReference type="PROSITE" id="PS50837">
    <property type="entry name" value="NACHT"/>
    <property type="match status" value="1"/>
</dbReference>
<evidence type="ECO:0000256" key="1">
    <source>
        <dbReference type="ARBA" id="ARBA00022614"/>
    </source>
</evidence>
<dbReference type="InterPro" id="IPR041267">
    <property type="entry name" value="NLRP_HD2"/>
</dbReference>
<dbReference type="InterPro" id="IPR001611">
    <property type="entry name" value="Leu-rich_rpt"/>
</dbReference>
<evidence type="ECO:0000256" key="5">
    <source>
        <dbReference type="SAM" id="MobiDB-lite"/>
    </source>
</evidence>
<dbReference type="AlphaFoldDB" id="A0A8C6T3C2"/>
<organism evidence="7 8">
    <name type="scientific">Neogobius melanostomus</name>
    <name type="common">round goby</name>
    <dbReference type="NCBI Taxonomy" id="47308"/>
    <lineage>
        <taxon>Eukaryota</taxon>
        <taxon>Metazoa</taxon>
        <taxon>Chordata</taxon>
        <taxon>Craniata</taxon>
        <taxon>Vertebrata</taxon>
        <taxon>Euteleostomi</taxon>
        <taxon>Actinopterygii</taxon>
        <taxon>Neopterygii</taxon>
        <taxon>Teleostei</taxon>
        <taxon>Neoteleostei</taxon>
        <taxon>Acanthomorphata</taxon>
        <taxon>Gobiaria</taxon>
        <taxon>Gobiiformes</taxon>
        <taxon>Gobioidei</taxon>
        <taxon>Gobiidae</taxon>
        <taxon>Benthophilinae</taxon>
        <taxon>Neogobiini</taxon>
        <taxon>Neogobius</taxon>
    </lineage>
</organism>
<dbReference type="Gene3D" id="3.80.10.10">
    <property type="entry name" value="Ribonuclease Inhibitor"/>
    <property type="match status" value="1"/>
</dbReference>
<dbReference type="SUPFAM" id="SSF52047">
    <property type="entry name" value="RNI-like"/>
    <property type="match status" value="1"/>
</dbReference>
<dbReference type="InterPro" id="IPR027417">
    <property type="entry name" value="P-loop_NTPase"/>
</dbReference>
<keyword evidence="1" id="KW-0433">Leucine-rich repeat</keyword>
<evidence type="ECO:0000256" key="3">
    <source>
        <dbReference type="ARBA" id="ARBA00022741"/>
    </source>
</evidence>
<protein>
    <recommendedName>
        <fullName evidence="6">NACHT domain-containing protein</fullName>
    </recommendedName>
</protein>
<dbReference type="InterPro" id="IPR032675">
    <property type="entry name" value="LRR_dom_sf"/>
</dbReference>
<sequence length="777" mass="87253">MNPTHGTGEDSAANNSARNEAALPREDNVAVCQDGLKSRLRKRFLKEGTEASSQENVFYVRSTGLSVTEDSLDPEPRNRTISCENIFMGQTKRGDPIRTVLTKGVGGIGKTLLTQRFSLDWVEGRTNQDIQLLFLCTFRELTVVRRTYSLVELLHYVFSESVGILNFEHLSVLFIFDGLDERNSPLDFTQTRVLTDPTEPASVDVLLVNLIRGSLLPSARLWITTRPAAANRIPAECVSMVTEMRGFTDAHKEQYFRKRFSDAQQATAVISNIRTSYGLYSMSHIPAVCEIISTVLHKVIETRGMEQLPQTLTQMCIHVLLVQMDNIDLKYKELFKNVASWKNDMGALGCQAFEHLQKGQWIFYESEMMPNLNLAICTNLVSEMYPQIFRQEDLWVPEVGFGRGKRGPFAPPKAYFFIQCFQEFLAAYYIHFLFQNRRLNLLSTSQPSLIKIIFNRKLKHLLRSAVDQILSSPDENTDLFLCFVLGLSLPTNQSLLQVLQTQTGSSSLVNQEIVKYISKKLNECQPLERRKSLFYCLNEMNDQRLLEEVQKSMGEGRLSKNMSPAHWSTLAFLILSSDLEEFNLRNYCPSEDALLNLLLVVKSYSTVILSHCNLSKKSCGPLSSVLCSSTLRHLDLSNNNILDSGVRKLCSGLKSAPCRLETLILSCCSLSQGSCGPLSSVLCSSSLRHLDLSNNGLQDSGLKLMCSGLKSTPCRLEILRLSGCQVSVEGGTALALALKLSLFHLRELDLRYNHLGPSVQHLTALRDDPQCPLNTLR</sequence>
<proteinExistence type="predicted"/>
<evidence type="ECO:0000256" key="4">
    <source>
        <dbReference type="ARBA" id="ARBA00022840"/>
    </source>
</evidence>
<dbReference type="Gene3D" id="3.40.50.300">
    <property type="entry name" value="P-loop containing nucleotide triphosphate hydrolases"/>
    <property type="match status" value="1"/>
</dbReference>
<evidence type="ECO:0000256" key="2">
    <source>
        <dbReference type="ARBA" id="ARBA00022737"/>
    </source>
</evidence>
<reference evidence="7" key="2">
    <citation type="submission" date="2025-09" db="UniProtKB">
        <authorList>
            <consortium name="Ensembl"/>
        </authorList>
    </citation>
    <scope>IDENTIFICATION</scope>
</reference>
<feature type="domain" description="NACHT" evidence="6">
    <location>
        <begin position="98"/>
        <end position="229"/>
    </location>
</feature>
<dbReference type="Pfam" id="PF17776">
    <property type="entry name" value="NLRC4_HD2"/>
    <property type="match status" value="1"/>
</dbReference>